<reference evidence="2" key="2">
    <citation type="submission" date="2020-06" db="EMBL/GenBank/DDBJ databases">
        <title>Helianthus annuus Genome sequencing and assembly Release 2.</title>
        <authorList>
            <person name="Gouzy J."/>
            <person name="Langlade N."/>
            <person name="Munos S."/>
        </authorList>
    </citation>
    <scope>NUCLEOTIDE SEQUENCE</scope>
    <source>
        <tissue evidence="2">Leaves</tissue>
    </source>
</reference>
<dbReference type="AlphaFoldDB" id="A0A9K3EK93"/>
<dbReference type="Proteomes" id="UP000215914">
    <property type="component" value="Unassembled WGS sequence"/>
</dbReference>
<proteinExistence type="predicted"/>
<protein>
    <submittedName>
        <fullName evidence="2">Uncharacterized protein</fullName>
    </submittedName>
</protein>
<name>A0A9K3EK93_HELAN</name>
<gene>
    <name evidence="2" type="ORF">HanXRQr2_Chr13g0589691</name>
</gene>
<comment type="caution">
    <text evidence="2">The sequence shown here is derived from an EMBL/GenBank/DDBJ whole genome shotgun (WGS) entry which is preliminary data.</text>
</comment>
<keyword evidence="3" id="KW-1185">Reference proteome</keyword>
<sequence length="58" mass="6462">MREVTLGLQVRGWWVMLSKPVMTELVRSKAPVTYSSSGGESHPRERNSSSGGENHSKF</sequence>
<evidence type="ECO:0000256" key="1">
    <source>
        <dbReference type="SAM" id="MobiDB-lite"/>
    </source>
</evidence>
<feature type="region of interest" description="Disordered" evidence="1">
    <location>
        <begin position="30"/>
        <end position="58"/>
    </location>
</feature>
<accession>A0A9K3EK93</accession>
<dbReference type="EMBL" id="MNCJ02000328">
    <property type="protein sequence ID" value="KAF5773539.1"/>
    <property type="molecule type" value="Genomic_DNA"/>
</dbReference>
<organism evidence="2 3">
    <name type="scientific">Helianthus annuus</name>
    <name type="common">Common sunflower</name>
    <dbReference type="NCBI Taxonomy" id="4232"/>
    <lineage>
        <taxon>Eukaryota</taxon>
        <taxon>Viridiplantae</taxon>
        <taxon>Streptophyta</taxon>
        <taxon>Embryophyta</taxon>
        <taxon>Tracheophyta</taxon>
        <taxon>Spermatophyta</taxon>
        <taxon>Magnoliopsida</taxon>
        <taxon>eudicotyledons</taxon>
        <taxon>Gunneridae</taxon>
        <taxon>Pentapetalae</taxon>
        <taxon>asterids</taxon>
        <taxon>campanulids</taxon>
        <taxon>Asterales</taxon>
        <taxon>Asteraceae</taxon>
        <taxon>Asteroideae</taxon>
        <taxon>Heliantheae alliance</taxon>
        <taxon>Heliantheae</taxon>
        <taxon>Helianthus</taxon>
    </lineage>
</organism>
<evidence type="ECO:0000313" key="3">
    <source>
        <dbReference type="Proteomes" id="UP000215914"/>
    </source>
</evidence>
<dbReference type="Gramene" id="mRNA:HanXRQr2_Chr13g0589691">
    <property type="protein sequence ID" value="CDS:HanXRQr2_Chr13g0589691.1"/>
    <property type="gene ID" value="HanXRQr2_Chr13g0589691"/>
</dbReference>
<feature type="compositionally biased region" description="Polar residues" evidence="1">
    <location>
        <begin position="48"/>
        <end position="58"/>
    </location>
</feature>
<evidence type="ECO:0000313" key="2">
    <source>
        <dbReference type="EMBL" id="KAF5773539.1"/>
    </source>
</evidence>
<reference evidence="2" key="1">
    <citation type="journal article" date="2017" name="Nature">
        <title>The sunflower genome provides insights into oil metabolism, flowering and Asterid evolution.</title>
        <authorList>
            <person name="Badouin H."/>
            <person name="Gouzy J."/>
            <person name="Grassa C.J."/>
            <person name="Murat F."/>
            <person name="Staton S.E."/>
            <person name="Cottret L."/>
            <person name="Lelandais-Briere C."/>
            <person name="Owens G.L."/>
            <person name="Carrere S."/>
            <person name="Mayjonade B."/>
            <person name="Legrand L."/>
            <person name="Gill N."/>
            <person name="Kane N.C."/>
            <person name="Bowers J.E."/>
            <person name="Hubner S."/>
            <person name="Bellec A."/>
            <person name="Berard A."/>
            <person name="Berges H."/>
            <person name="Blanchet N."/>
            <person name="Boniface M.C."/>
            <person name="Brunel D."/>
            <person name="Catrice O."/>
            <person name="Chaidir N."/>
            <person name="Claudel C."/>
            <person name="Donnadieu C."/>
            <person name="Faraut T."/>
            <person name="Fievet G."/>
            <person name="Helmstetter N."/>
            <person name="King M."/>
            <person name="Knapp S.J."/>
            <person name="Lai Z."/>
            <person name="Le Paslier M.C."/>
            <person name="Lippi Y."/>
            <person name="Lorenzon L."/>
            <person name="Mandel J.R."/>
            <person name="Marage G."/>
            <person name="Marchand G."/>
            <person name="Marquand E."/>
            <person name="Bret-Mestries E."/>
            <person name="Morien E."/>
            <person name="Nambeesan S."/>
            <person name="Nguyen T."/>
            <person name="Pegot-Espagnet P."/>
            <person name="Pouilly N."/>
            <person name="Raftis F."/>
            <person name="Sallet E."/>
            <person name="Schiex T."/>
            <person name="Thomas J."/>
            <person name="Vandecasteele C."/>
            <person name="Vares D."/>
            <person name="Vear F."/>
            <person name="Vautrin S."/>
            <person name="Crespi M."/>
            <person name="Mangin B."/>
            <person name="Burke J.M."/>
            <person name="Salse J."/>
            <person name="Munos S."/>
            <person name="Vincourt P."/>
            <person name="Rieseberg L.H."/>
            <person name="Langlade N.B."/>
        </authorList>
    </citation>
    <scope>NUCLEOTIDE SEQUENCE</scope>
    <source>
        <tissue evidence="2">Leaves</tissue>
    </source>
</reference>